<evidence type="ECO:0000256" key="4">
    <source>
        <dbReference type="SAM" id="MobiDB-lite"/>
    </source>
</evidence>
<protein>
    <submittedName>
        <fullName evidence="7">CRP/FNR family transcriptional regulator, anaerobic regulatory protein</fullName>
    </submittedName>
</protein>
<dbReference type="AlphaFoldDB" id="A0A1I7N5X9"/>
<dbReference type="PANTHER" id="PTHR24567">
    <property type="entry name" value="CRP FAMILY TRANSCRIPTIONAL REGULATORY PROTEIN"/>
    <property type="match status" value="1"/>
</dbReference>
<dbReference type="PRINTS" id="PR00034">
    <property type="entry name" value="HTHCRP"/>
</dbReference>
<dbReference type="Gene3D" id="2.60.120.10">
    <property type="entry name" value="Jelly Rolls"/>
    <property type="match status" value="1"/>
</dbReference>
<dbReference type="GO" id="GO:0003700">
    <property type="term" value="F:DNA-binding transcription factor activity"/>
    <property type="evidence" value="ECO:0007669"/>
    <property type="project" value="TreeGrafter"/>
</dbReference>
<dbReference type="SUPFAM" id="SSF46785">
    <property type="entry name" value="Winged helix' DNA-binding domain"/>
    <property type="match status" value="1"/>
</dbReference>
<feature type="compositionally biased region" description="Polar residues" evidence="4">
    <location>
        <begin position="1"/>
        <end position="12"/>
    </location>
</feature>
<dbReference type="PROSITE" id="PS51063">
    <property type="entry name" value="HTH_CRP_2"/>
    <property type="match status" value="1"/>
</dbReference>
<dbReference type="PANTHER" id="PTHR24567:SF75">
    <property type="entry name" value="FUMARATE AND NITRATE REDUCTION REGULATORY PROTEIN"/>
    <property type="match status" value="1"/>
</dbReference>
<gene>
    <name evidence="7" type="ORF">SAMN04488557_1400</name>
</gene>
<organism evidence="7 8">
    <name type="scientific">Hyphomicrobium facile</name>
    <dbReference type="NCBI Taxonomy" id="51670"/>
    <lineage>
        <taxon>Bacteria</taxon>
        <taxon>Pseudomonadati</taxon>
        <taxon>Pseudomonadota</taxon>
        <taxon>Alphaproteobacteria</taxon>
        <taxon>Hyphomicrobiales</taxon>
        <taxon>Hyphomicrobiaceae</taxon>
        <taxon>Hyphomicrobium</taxon>
    </lineage>
</organism>
<dbReference type="InterPro" id="IPR000595">
    <property type="entry name" value="cNMP-bd_dom"/>
</dbReference>
<dbReference type="SMART" id="SM00419">
    <property type="entry name" value="HTH_CRP"/>
    <property type="match status" value="1"/>
</dbReference>
<sequence>MYSAPQTEQATGFKTGRKAPNRHPVDGLDGFHSGTVRRIEAKEHVFCEGDPRTHVYRIEDGVIALSKVLSDGRRQIIDFAYPGDYIGLGMFGDHVFDAQATCACKVRCLPTSQLEHDAARDPALAFRLYNAVSAELSAARRLLVSVGQGTAMERIASFLIELKGRSGHLEEDLINLPMRRSDIADLLGLTIETVSRTLTKLRMMRVIEIQNGNDVRILDANRLEEIAG</sequence>
<dbReference type="SUPFAM" id="SSF51206">
    <property type="entry name" value="cAMP-binding domain-like"/>
    <property type="match status" value="1"/>
</dbReference>
<dbReference type="EMBL" id="FPCH01000001">
    <property type="protein sequence ID" value="SFV30062.1"/>
    <property type="molecule type" value="Genomic_DNA"/>
</dbReference>
<dbReference type="InterPro" id="IPR014710">
    <property type="entry name" value="RmlC-like_jellyroll"/>
</dbReference>
<dbReference type="InterPro" id="IPR036388">
    <property type="entry name" value="WH-like_DNA-bd_sf"/>
</dbReference>
<reference evidence="8" key="1">
    <citation type="submission" date="2016-10" db="EMBL/GenBank/DDBJ databases">
        <authorList>
            <person name="Varghese N."/>
            <person name="Submissions S."/>
        </authorList>
    </citation>
    <scope>NUCLEOTIDE SEQUENCE [LARGE SCALE GENOMIC DNA]</scope>
    <source>
        <strain evidence="8">DSM 1565</strain>
    </source>
</reference>
<dbReference type="InterPro" id="IPR012318">
    <property type="entry name" value="HTH_CRP"/>
</dbReference>
<dbReference type="InterPro" id="IPR036390">
    <property type="entry name" value="WH_DNA-bd_sf"/>
</dbReference>
<dbReference type="CDD" id="cd00092">
    <property type="entry name" value="HTH_CRP"/>
    <property type="match status" value="1"/>
</dbReference>
<evidence type="ECO:0000256" key="2">
    <source>
        <dbReference type="ARBA" id="ARBA00023125"/>
    </source>
</evidence>
<keyword evidence="1" id="KW-0805">Transcription regulation</keyword>
<dbReference type="STRING" id="51670.SAMN04488557_1400"/>
<proteinExistence type="predicted"/>
<dbReference type="OrthoDB" id="667966at2"/>
<keyword evidence="2" id="KW-0238">DNA-binding</keyword>
<feature type="domain" description="HTH crp-type" evidence="6">
    <location>
        <begin position="149"/>
        <end position="221"/>
    </location>
</feature>
<evidence type="ECO:0000313" key="7">
    <source>
        <dbReference type="EMBL" id="SFV30062.1"/>
    </source>
</evidence>
<dbReference type="Pfam" id="PF00027">
    <property type="entry name" value="cNMP_binding"/>
    <property type="match status" value="1"/>
</dbReference>
<evidence type="ECO:0000313" key="8">
    <source>
        <dbReference type="Proteomes" id="UP000199423"/>
    </source>
</evidence>
<keyword evidence="3" id="KW-0804">Transcription</keyword>
<dbReference type="InterPro" id="IPR050397">
    <property type="entry name" value="Env_Response_Regulators"/>
</dbReference>
<dbReference type="CDD" id="cd00038">
    <property type="entry name" value="CAP_ED"/>
    <property type="match status" value="1"/>
</dbReference>
<accession>A0A1I7N5X9</accession>
<keyword evidence="8" id="KW-1185">Reference proteome</keyword>
<dbReference type="Pfam" id="PF13545">
    <property type="entry name" value="HTH_Crp_2"/>
    <property type="match status" value="1"/>
</dbReference>
<name>A0A1I7N5X9_9HYPH</name>
<dbReference type="RefSeq" id="WP_092865928.1">
    <property type="nucleotide sequence ID" value="NZ_FPCH01000001.1"/>
</dbReference>
<dbReference type="PROSITE" id="PS50042">
    <property type="entry name" value="CNMP_BINDING_3"/>
    <property type="match status" value="1"/>
</dbReference>
<feature type="domain" description="Cyclic nucleotide-binding" evidence="5">
    <location>
        <begin position="37"/>
        <end position="87"/>
    </location>
</feature>
<dbReference type="GO" id="GO:0005829">
    <property type="term" value="C:cytosol"/>
    <property type="evidence" value="ECO:0007669"/>
    <property type="project" value="TreeGrafter"/>
</dbReference>
<evidence type="ECO:0000256" key="1">
    <source>
        <dbReference type="ARBA" id="ARBA00023015"/>
    </source>
</evidence>
<evidence type="ECO:0000259" key="5">
    <source>
        <dbReference type="PROSITE" id="PS50042"/>
    </source>
</evidence>
<feature type="region of interest" description="Disordered" evidence="4">
    <location>
        <begin position="1"/>
        <end position="27"/>
    </location>
</feature>
<dbReference type="GO" id="GO:0003677">
    <property type="term" value="F:DNA binding"/>
    <property type="evidence" value="ECO:0007669"/>
    <property type="project" value="UniProtKB-KW"/>
</dbReference>
<dbReference type="Proteomes" id="UP000199423">
    <property type="component" value="Unassembled WGS sequence"/>
</dbReference>
<dbReference type="SMART" id="SM00100">
    <property type="entry name" value="cNMP"/>
    <property type="match status" value="1"/>
</dbReference>
<evidence type="ECO:0000256" key="3">
    <source>
        <dbReference type="ARBA" id="ARBA00023163"/>
    </source>
</evidence>
<evidence type="ECO:0000259" key="6">
    <source>
        <dbReference type="PROSITE" id="PS51063"/>
    </source>
</evidence>
<dbReference type="Gene3D" id="1.10.10.10">
    <property type="entry name" value="Winged helix-like DNA-binding domain superfamily/Winged helix DNA-binding domain"/>
    <property type="match status" value="1"/>
</dbReference>
<dbReference type="InterPro" id="IPR018490">
    <property type="entry name" value="cNMP-bd_dom_sf"/>
</dbReference>